<dbReference type="GO" id="GO:0005886">
    <property type="term" value="C:plasma membrane"/>
    <property type="evidence" value="ECO:0007669"/>
    <property type="project" value="UniProtKB-SubCell"/>
</dbReference>
<keyword evidence="3 6" id="KW-1133">Transmembrane helix</keyword>
<dbReference type="GO" id="GO:0005254">
    <property type="term" value="F:chloride channel activity"/>
    <property type="evidence" value="ECO:0007669"/>
    <property type="project" value="UniProtKB-KW"/>
</dbReference>
<evidence type="ECO:0000313" key="8">
    <source>
        <dbReference type="EMBL" id="KAL1489721.1"/>
    </source>
</evidence>
<dbReference type="InterPro" id="IPR000615">
    <property type="entry name" value="Bestrophin"/>
</dbReference>
<feature type="transmembrane region" description="Helical" evidence="6">
    <location>
        <begin position="272"/>
        <end position="291"/>
    </location>
</feature>
<dbReference type="Pfam" id="PF01062">
    <property type="entry name" value="Bestrophin"/>
    <property type="match status" value="1"/>
</dbReference>
<evidence type="ECO:0000256" key="2">
    <source>
        <dbReference type="ARBA" id="ARBA00022692"/>
    </source>
</evidence>
<evidence type="ECO:0000256" key="5">
    <source>
        <dbReference type="ARBA" id="ARBA00034769"/>
    </source>
</evidence>
<comment type="function">
    <text evidence="6">Forms chloride channels.</text>
</comment>
<keyword evidence="9" id="KW-1185">Reference proteome</keyword>
<keyword evidence="6" id="KW-0406">Ion transport</keyword>
<evidence type="ECO:0000256" key="6">
    <source>
        <dbReference type="RuleBase" id="RU363126"/>
    </source>
</evidence>
<evidence type="ECO:0000256" key="1">
    <source>
        <dbReference type="ARBA" id="ARBA00004370"/>
    </source>
</evidence>
<name>A0ABD1E5V2_HYPHA</name>
<feature type="transmembrane region" description="Helical" evidence="6">
    <location>
        <begin position="129"/>
        <end position="146"/>
    </location>
</feature>
<evidence type="ECO:0000256" key="7">
    <source>
        <dbReference type="SAM" id="Coils"/>
    </source>
</evidence>
<sequence>MTVTYSHKVTTSSGLGIFLKLLVRWKGSIYKMVWADLLLYLAVYYILNLIYLFALNDHGKKSFIELVTFFSKYGNAIPLSFVLGFFVNAVYTRWWNQYSSIPYPDHIAILVGTSIHGKDERSKMMRRSIIRYVCVAFIMTLTMISPKVKKRFPTLRHFVEAGLLNTEETKFIEHIDKDYPTYSSKYWLPLAWAANITSRARVENLLDDDFALRDILESINSFREKCKLLRDYDWICIPLVYTQVVTLAVYLYFLFTVIGSQFVEEQAEGHKIFFQFPLIPCVQFFFYMGWLKVAESLINPFGEDDDDFEVNWMIDRHLQVGYLLVDKIHNDHPKLMKDYHWNQVAPHQLPFTVASKKFMNEHPVESTFHVNVNKGDQDLIFTDDLKHFEEPPYSDSNIVRKLFSGKKHDTSYHLRRVSVEHETDNEETTEFLEPPAEEICHQTSENKKQEETNKLKADLLKLINSLKENKEETRKILDEILK</sequence>
<evidence type="ECO:0000256" key="4">
    <source>
        <dbReference type="ARBA" id="ARBA00023136"/>
    </source>
</evidence>
<keyword evidence="6" id="KW-0868">Chloride</keyword>
<feature type="transmembrane region" description="Helical" evidence="6">
    <location>
        <begin position="37"/>
        <end position="55"/>
    </location>
</feature>
<keyword evidence="6" id="KW-0813">Transport</keyword>
<feature type="transmembrane region" description="Helical" evidence="6">
    <location>
        <begin position="232"/>
        <end position="252"/>
    </location>
</feature>
<comment type="subcellular location">
    <subcellularLocation>
        <location evidence="6">Cell membrane</location>
        <topology evidence="6">Multi-pass membrane protein</topology>
    </subcellularLocation>
    <subcellularLocation>
        <location evidence="1">Membrane</location>
    </subcellularLocation>
</comment>
<keyword evidence="6" id="KW-0869">Chloride channel</keyword>
<keyword evidence="6" id="KW-1003">Cell membrane</keyword>
<dbReference type="PANTHER" id="PTHR10736:SF65">
    <property type="entry name" value="BESTROPHIN 1, ISOFORM C-RELATED"/>
    <property type="match status" value="1"/>
</dbReference>
<dbReference type="InterPro" id="IPR021134">
    <property type="entry name" value="Bestrophin-like"/>
</dbReference>
<evidence type="ECO:0000313" key="9">
    <source>
        <dbReference type="Proteomes" id="UP001566132"/>
    </source>
</evidence>
<proteinExistence type="inferred from homology"/>
<dbReference type="AlphaFoldDB" id="A0ABD1E5V2"/>
<dbReference type="EMBL" id="JBDJPC010000011">
    <property type="protein sequence ID" value="KAL1489721.1"/>
    <property type="molecule type" value="Genomic_DNA"/>
</dbReference>
<dbReference type="PANTHER" id="PTHR10736">
    <property type="entry name" value="BESTROPHIN"/>
    <property type="match status" value="1"/>
</dbReference>
<comment type="caution">
    <text evidence="8">The sequence shown here is derived from an EMBL/GenBank/DDBJ whole genome shotgun (WGS) entry which is preliminary data.</text>
</comment>
<protein>
    <recommendedName>
        <fullName evidence="6">Bestrophin homolog</fullName>
    </recommendedName>
</protein>
<keyword evidence="7" id="KW-0175">Coiled coil</keyword>
<keyword evidence="4 6" id="KW-0472">Membrane</keyword>
<reference evidence="8 9" key="1">
    <citation type="submission" date="2024-05" db="EMBL/GenBank/DDBJ databases">
        <title>Genetic variation in Jamaican populations of the coffee berry borer (Hypothenemus hampei).</title>
        <authorList>
            <person name="Errbii M."/>
            <person name="Myrie A."/>
        </authorList>
    </citation>
    <scope>NUCLEOTIDE SEQUENCE [LARGE SCALE GENOMIC DNA]</scope>
    <source>
        <strain evidence="8">JA-Hopewell-2020-01-JO</strain>
        <tissue evidence="8">Whole body</tissue>
    </source>
</reference>
<feature type="coiled-coil region" evidence="7">
    <location>
        <begin position="449"/>
        <end position="476"/>
    </location>
</feature>
<gene>
    <name evidence="8" type="ORF">ABEB36_013656</name>
</gene>
<keyword evidence="2 6" id="KW-0812">Transmembrane</keyword>
<dbReference type="GO" id="GO:0034707">
    <property type="term" value="C:chloride channel complex"/>
    <property type="evidence" value="ECO:0007669"/>
    <property type="project" value="UniProtKB-KW"/>
</dbReference>
<feature type="transmembrane region" description="Helical" evidence="6">
    <location>
        <begin position="76"/>
        <end position="95"/>
    </location>
</feature>
<comment type="similarity">
    <text evidence="5 6">Belongs to the anion channel-forming bestrophin (TC 1.A.46) family. Calcium-sensitive chloride channel subfamily.</text>
</comment>
<evidence type="ECO:0000256" key="3">
    <source>
        <dbReference type="ARBA" id="ARBA00022989"/>
    </source>
</evidence>
<accession>A0ABD1E5V2</accession>
<dbReference type="Proteomes" id="UP001566132">
    <property type="component" value="Unassembled WGS sequence"/>
</dbReference>
<keyword evidence="6" id="KW-0407">Ion channel</keyword>
<organism evidence="8 9">
    <name type="scientific">Hypothenemus hampei</name>
    <name type="common">Coffee berry borer</name>
    <dbReference type="NCBI Taxonomy" id="57062"/>
    <lineage>
        <taxon>Eukaryota</taxon>
        <taxon>Metazoa</taxon>
        <taxon>Ecdysozoa</taxon>
        <taxon>Arthropoda</taxon>
        <taxon>Hexapoda</taxon>
        <taxon>Insecta</taxon>
        <taxon>Pterygota</taxon>
        <taxon>Neoptera</taxon>
        <taxon>Endopterygota</taxon>
        <taxon>Coleoptera</taxon>
        <taxon>Polyphaga</taxon>
        <taxon>Cucujiformia</taxon>
        <taxon>Curculionidae</taxon>
        <taxon>Scolytinae</taxon>
        <taxon>Hypothenemus</taxon>
    </lineage>
</organism>